<organism evidence="11 12">
    <name type="scientific">Septoria linicola</name>
    <dbReference type="NCBI Taxonomy" id="215465"/>
    <lineage>
        <taxon>Eukaryota</taxon>
        <taxon>Fungi</taxon>
        <taxon>Dikarya</taxon>
        <taxon>Ascomycota</taxon>
        <taxon>Pezizomycotina</taxon>
        <taxon>Dothideomycetes</taxon>
        <taxon>Dothideomycetidae</taxon>
        <taxon>Mycosphaerellales</taxon>
        <taxon>Mycosphaerellaceae</taxon>
        <taxon>Septoria</taxon>
    </lineage>
</organism>
<dbReference type="Pfam" id="PF00076">
    <property type="entry name" value="RRM_1"/>
    <property type="match status" value="3"/>
</dbReference>
<dbReference type="InterPro" id="IPR012677">
    <property type="entry name" value="Nucleotide-bd_a/b_plait_sf"/>
</dbReference>
<dbReference type="PANTHER" id="PTHR23139">
    <property type="entry name" value="RNA-BINDING PROTEIN"/>
    <property type="match status" value="1"/>
</dbReference>
<comment type="function">
    <text evidence="8">Necessary for the splicing of pre-mRNA.</text>
</comment>
<keyword evidence="3" id="KW-0677">Repeat</keyword>
<accession>A0A9Q9ATB1</accession>
<dbReference type="SMART" id="SM00361">
    <property type="entry name" value="RRM_1"/>
    <property type="match status" value="1"/>
</dbReference>
<keyword evidence="2 8" id="KW-0507">mRNA processing</keyword>
<feature type="domain" description="RRM" evidence="10">
    <location>
        <begin position="481"/>
        <end position="572"/>
    </location>
</feature>
<dbReference type="InterPro" id="IPR003954">
    <property type="entry name" value="RRM_euk-type"/>
</dbReference>
<dbReference type="GO" id="GO:0006397">
    <property type="term" value="P:mRNA processing"/>
    <property type="evidence" value="ECO:0007669"/>
    <property type="project" value="UniProtKB-KW"/>
</dbReference>
<evidence type="ECO:0000256" key="9">
    <source>
        <dbReference type="SAM" id="MobiDB-lite"/>
    </source>
</evidence>
<dbReference type="GO" id="GO:0005634">
    <property type="term" value="C:nucleus"/>
    <property type="evidence" value="ECO:0007669"/>
    <property type="project" value="UniProtKB-SubCell"/>
</dbReference>
<name>A0A9Q9ATB1_9PEZI</name>
<protein>
    <recommendedName>
        <fullName evidence="8">Splicing factor U2AF subunit</fullName>
    </recommendedName>
    <alternativeName>
        <fullName evidence="8">U2 snRNP auxiliary factor large subunit</fullName>
    </alternativeName>
</protein>
<dbReference type="FunFam" id="3.30.70.330:FF:000097">
    <property type="entry name" value="U2 snRNP auxiliary factor large subunit"/>
    <property type="match status" value="1"/>
</dbReference>
<evidence type="ECO:0000313" key="12">
    <source>
        <dbReference type="Proteomes" id="UP001056384"/>
    </source>
</evidence>
<proteinExistence type="inferred from homology"/>
<evidence type="ECO:0000256" key="5">
    <source>
        <dbReference type="ARBA" id="ARBA00023187"/>
    </source>
</evidence>
<dbReference type="SMART" id="SM00360">
    <property type="entry name" value="RRM"/>
    <property type="match status" value="3"/>
</dbReference>
<reference evidence="11" key="1">
    <citation type="submission" date="2022-06" db="EMBL/GenBank/DDBJ databases">
        <title>Complete genome sequences of two strains of the flax pathogen Septoria linicola.</title>
        <authorList>
            <person name="Lapalu N."/>
            <person name="Simon A."/>
            <person name="Demenou B."/>
            <person name="Paumier D."/>
            <person name="Guillot M.-P."/>
            <person name="Gout L."/>
            <person name="Valade R."/>
        </authorList>
    </citation>
    <scope>NUCLEOTIDE SEQUENCE</scope>
    <source>
        <strain evidence="11">SE15195</strain>
    </source>
</reference>
<dbReference type="SUPFAM" id="SSF54928">
    <property type="entry name" value="RNA-binding domain, RBD"/>
    <property type="match status" value="2"/>
</dbReference>
<keyword evidence="12" id="KW-1185">Reference proteome</keyword>
<feature type="domain" description="RRM" evidence="10">
    <location>
        <begin position="374"/>
        <end position="452"/>
    </location>
</feature>
<dbReference type="Proteomes" id="UP001056384">
    <property type="component" value="Chromosome 6"/>
</dbReference>
<evidence type="ECO:0000313" key="11">
    <source>
        <dbReference type="EMBL" id="USW54755.1"/>
    </source>
</evidence>
<evidence type="ECO:0000256" key="6">
    <source>
        <dbReference type="ARBA" id="ARBA00023242"/>
    </source>
</evidence>
<dbReference type="InterPro" id="IPR000504">
    <property type="entry name" value="RRM_dom"/>
</dbReference>
<dbReference type="AlphaFoldDB" id="A0A9Q9ATB1"/>
<dbReference type="GO" id="GO:0003723">
    <property type="term" value="F:RNA binding"/>
    <property type="evidence" value="ECO:0007669"/>
    <property type="project" value="UniProtKB-UniRule"/>
</dbReference>
<keyword evidence="5 8" id="KW-0508">mRNA splicing</keyword>
<dbReference type="GO" id="GO:0008380">
    <property type="term" value="P:RNA splicing"/>
    <property type="evidence" value="ECO:0007669"/>
    <property type="project" value="UniProtKB-KW"/>
</dbReference>
<dbReference type="Gene3D" id="3.30.70.330">
    <property type="match status" value="3"/>
</dbReference>
<evidence type="ECO:0000259" key="10">
    <source>
        <dbReference type="PROSITE" id="PS50102"/>
    </source>
</evidence>
<evidence type="ECO:0000256" key="4">
    <source>
        <dbReference type="ARBA" id="ARBA00022884"/>
    </source>
</evidence>
<dbReference type="EMBL" id="CP099423">
    <property type="protein sequence ID" value="USW54755.1"/>
    <property type="molecule type" value="Genomic_DNA"/>
</dbReference>
<dbReference type="InterPro" id="IPR006529">
    <property type="entry name" value="U2AF_lg"/>
</dbReference>
<feature type="compositionally biased region" description="Basic residues" evidence="9">
    <location>
        <begin position="26"/>
        <end position="37"/>
    </location>
</feature>
<feature type="compositionally biased region" description="Basic and acidic residues" evidence="9">
    <location>
        <begin position="55"/>
        <end position="161"/>
    </location>
</feature>
<gene>
    <name evidence="11" type="ORF">Slin15195_G080740</name>
</gene>
<sequence>MSDRRMQSGRDDRRRDHRRDEDRRDSRRSRSPHHRRREGGGGGGPEVDSYSSSRGYREREREERYNGGGGGRDRGDDREWGRDRGSARRDARRDDGGGRRRDDRRGGDREDLFADRRGGGRRDDRDARGPRGGRDGGDDRRERGQDRDDMKQLERQIKRESASPAPKKPREPTPDLTDVVGVLERKRRLTQWDMKPTGYDNVTAEQAKLSGMFPLPGAPRQQPMDPAKLQAFMNQPGNQASSSALKPSSARQSKRVLVYNLPASANDESIVDFFNLQLNGLNVTRGADPCISAQTSKDHTYALVEFKTPEDATNAMALDGINMDPNSMDTNGDANGAAKGLQIKRPRDYIVPNVTDDTQNEAGLLSNIVPDTQNKISITNLPAFLGEEQVQELLMSFGELKNFILVKHQSSGDSRGIAFCEYKDPSVTKVAVDSLNGMELGDAAMRVKLASIGIQQVSSEMSVNAMSLMAGAKSDDAENGRVLALMNMITPEELMDPDDADEILEDVKEECAKYGPLLDVKMPRPTGGSRQSNGVGKIYLKYESPEHAAKALAALAGRKFADRTVVVTYFGEEYFDVNAW</sequence>
<dbReference type="PROSITE" id="PS50102">
    <property type="entry name" value="RRM"/>
    <property type="match status" value="3"/>
</dbReference>
<comment type="similarity">
    <text evidence="8">Belongs to the splicing factor SR family.</text>
</comment>
<dbReference type="NCBIfam" id="TIGR01642">
    <property type="entry name" value="U2AF_lg"/>
    <property type="match status" value="1"/>
</dbReference>
<keyword evidence="6 8" id="KW-0539">Nucleus</keyword>
<evidence type="ECO:0000256" key="7">
    <source>
        <dbReference type="PROSITE-ProRule" id="PRU00176"/>
    </source>
</evidence>
<keyword evidence="4 7" id="KW-0694">RNA-binding</keyword>
<evidence type="ECO:0000256" key="8">
    <source>
        <dbReference type="RuleBase" id="RU364135"/>
    </source>
</evidence>
<evidence type="ECO:0000256" key="1">
    <source>
        <dbReference type="ARBA" id="ARBA00004123"/>
    </source>
</evidence>
<feature type="region of interest" description="Disordered" evidence="9">
    <location>
        <begin position="1"/>
        <end position="179"/>
    </location>
</feature>
<comment type="subcellular location">
    <subcellularLocation>
        <location evidence="1 8">Nucleus</location>
    </subcellularLocation>
</comment>
<feature type="domain" description="RRM" evidence="10">
    <location>
        <begin position="254"/>
        <end position="348"/>
    </location>
</feature>
<evidence type="ECO:0000256" key="3">
    <source>
        <dbReference type="ARBA" id="ARBA00022737"/>
    </source>
</evidence>
<evidence type="ECO:0000256" key="2">
    <source>
        <dbReference type="ARBA" id="ARBA00022664"/>
    </source>
</evidence>
<dbReference type="InterPro" id="IPR035979">
    <property type="entry name" value="RBD_domain_sf"/>
</dbReference>
<feature type="compositionally biased region" description="Basic and acidic residues" evidence="9">
    <location>
        <begin position="1"/>
        <end position="25"/>
    </location>
</feature>
<dbReference type="CDD" id="cd12232">
    <property type="entry name" value="RRM3_U2AF65"/>
    <property type="match status" value="1"/>
</dbReference>